<keyword evidence="3" id="KW-1185">Reference proteome</keyword>
<evidence type="ECO:0000313" key="3">
    <source>
        <dbReference type="Proteomes" id="UP000054324"/>
    </source>
</evidence>
<name>A0A074Z1X9_OPIVI</name>
<feature type="region of interest" description="Disordered" evidence="1">
    <location>
        <begin position="61"/>
        <end position="99"/>
    </location>
</feature>
<sequence>MFLTGEAGYQKVMDITGAQFCRPHDVAQSFMNELPVKGSIAPGYVGALRRLIRTAALVFPPDSGNAPETSMVNTEGLLTSSAHSGQVSDSYRDTEQTAF</sequence>
<organism evidence="2 3">
    <name type="scientific">Opisthorchis viverrini</name>
    <name type="common">Southeast Asian liver fluke</name>
    <dbReference type="NCBI Taxonomy" id="6198"/>
    <lineage>
        <taxon>Eukaryota</taxon>
        <taxon>Metazoa</taxon>
        <taxon>Spiralia</taxon>
        <taxon>Lophotrochozoa</taxon>
        <taxon>Platyhelminthes</taxon>
        <taxon>Trematoda</taxon>
        <taxon>Digenea</taxon>
        <taxon>Opisthorchiida</taxon>
        <taxon>Opisthorchiata</taxon>
        <taxon>Opisthorchiidae</taxon>
        <taxon>Opisthorchis</taxon>
    </lineage>
</organism>
<evidence type="ECO:0000313" key="2">
    <source>
        <dbReference type="EMBL" id="KER21051.1"/>
    </source>
</evidence>
<dbReference type="EMBL" id="KL596999">
    <property type="protein sequence ID" value="KER21051.1"/>
    <property type="molecule type" value="Genomic_DNA"/>
</dbReference>
<evidence type="ECO:0000256" key="1">
    <source>
        <dbReference type="SAM" id="MobiDB-lite"/>
    </source>
</evidence>
<proteinExistence type="predicted"/>
<protein>
    <submittedName>
        <fullName evidence="2">Uncharacterized protein</fullName>
    </submittedName>
</protein>
<dbReference type="GeneID" id="20324710"/>
<feature type="compositionally biased region" description="Basic and acidic residues" evidence="1">
    <location>
        <begin position="90"/>
        <end position="99"/>
    </location>
</feature>
<dbReference type="AlphaFoldDB" id="A0A074Z1X9"/>
<feature type="compositionally biased region" description="Polar residues" evidence="1">
    <location>
        <begin position="66"/>
        <end position="89"/>
    </location>
</feature>
<dbReference type="CTD" id="20324710"/>
<gene>
    <name evidence="2" type="ORF">T265_10542</name>
</gene>
<reference evidence="2 3" key="1">
    <citation type="submission" date="2013-11" db="EMBL/GenBank/DDBJ databases">
        <title>Opisthorchis viverrini - life in the bile duct.</title>
        <authorList>
            <person name="Young N.D."/>
            <person name="Nagarajan N."/>
            <person name="Lin S.J."/>
            <person name="Korhonen P.K."/>
            <person name="Jex A.R."/>
            <person name="Hall R.S."/>
            <person name="Safavi-Hemami H."/>
            <person name="Kaewkong W."/>
            <person name="Bertrand D."/>
            <person name="Gao S."/>
            <person name="Seet Q."/>
            <person name="Wongkham S."/>
            <person name="Teh B.T."/>
            <person name="Wongkham C."/>
            <person name="Intapan P.M."/>
            <person name="Maleewong W."/>
            <person name="Yang X."/>
            <person name="Hu M."/>
            <person name="Wang Z."/>
            <person name="Hofmann A."/>
            <person name="Sternberg P.W."/>
            <person name="Tan P."/>
            <person name="Wang J."/>
            <person name="Gasser R.B."/>
        </authorList>
    </citation>
    <scope>NUCLEOTIDE SEQUENCE [LARGE SCALE GENOMIC DNA]</scope>
</reference>
<dbReference type="OrthoDB" id="6127133at2759"/>
<dbReference type="RefSeq" id="XP_009175207.1">
    <property type="nucleotide sequence ID" value="XM_009176943.1"/>
</dbReference>
<dbReference type="KEGG" id="ovi:T265_10542"/>
<accession>A0A074Z1X9</accession>
<dbReference type="Proteomes" id="UP000054324">
    <property type="component" value="Unassembled WGS sequence"/>
</dbReference>